<dbReference type="InterPro" id="IPR045749">
    <property type="entry name" value="DUF6090"/>
</dbReference>
<evidence type="ECO:0000256" key="1">
    <source>
        <dbReference type="SAM" id="Phobius"/>
    </source>
</evidence>
<keyword evidence="1" id="KW-0472">Membrane</keyword>
<keyword evidence="3" id="KW-1185">Reference proteome</keyword>
<keyword evidence="1" id="KW-1133">Transmembrane helix</keyword>
<evidence type="ECO:0000313" key="3">
    <source>
        <dbReference type="Proteomes" id="UP001217083"/>
    </source>
</evidence>
<dbReference type="EMBL" id="JARFVA010000003">
    <property type="protein sequence ID" value="MDF0707905.1"/>
    <property type="molecule type" value="Genomic_DNA"/>
</dbReference>
<dbReference type="Pfam" id="PF19578">
    <property type="entry name" value="DUF6090"/>
    <property type="match status" value="1"/>
</dbReference>
<reference evidence="2 3" key="1">
    <citation type="submission" date="2023-03" db="EMBL/GenBank/DDBJ databases">
        <title>Muricauda XX sp. nov. and Muricauda XXX sp. nov., two novel species isolated from Okinawa Trough.</title>
        <authorList>
            <person name="Cao W."/>
            <person name="Deng X."/>
        </authorList>
    </citation>
    <scope>NUCLEOTIDE SEQUENCE [LARGE SCALE GENOMIC DNA]</scope>
    <source>
        <strain evidence="2 3">81s02</strain>
    </source>
</reference>
<comment type="caution">
    <text evidence="2">The sequence shown here is derived from an EMBL/GenBank/DDBJ whole genome shotgun (WGS) entry which is preliminary data.</text>
</comment>
<proteinExistence type="predicted"/>
<name>A0ABT5XPT1_9FLAO</name>
<accession>A0ABT5XPT1</accession>
<keyword evidence="1" id="KW-0812">Transmembrane</keyword>
<protein>
    <submittedName>
        <fullName evidence="2">DUF6090 family protein</fullName>
    </submittedName>
</protein>
<gene>
    <name evidence="2" type="ORF">PY091_11815</name>
</gene>
<sequence>MPTLFRKIRKVLLSQNRFTKYLLYAIGEIVLVVIGILLALQINTWNQETSNRKEERFYLKKLQVNLVQDTVHLSARTRQLNYTLDSLNSLEAQLLDQNLKEFKSENMFAGLITLFRIQPQTSTFDNLISTGKLELISNQSIIDSLFNYYNDINNYTNQQLAADETYTRQTIGPRLMGIKGGMFNGLKSSLSKEDEIFILNAIELRKLLINGIYQSYLTSLHRNKNIYKMIASEIEPNIE</sequence>
<dbReference type="RefSeq" id="WP_275649860.1">
    <property type="nucleotide sequence ID" value="NZ_JARFVA010000003.1"/>
</dbReference>
<feature type="transmembrane region" description="Helical" evidence="1">
    <location>
        <begin position="21"/>
        <end position="42"/>
    </location>
</feature>
<evidence type="ECO:0000313" key="2">
    <source>
        <dbReference type="EMBL" id="MDF0707905.1"/>
    </source>
</evidence>
<organism evidence="2 3">
    <name type="scientific">Flagellimonas okinawensis</name>
    <dbReference type="NCBI Taxonomy" id="3031324"/>
    <lineage>
        <taxon>Bacteria</taxon>
        <taxon>Pseudomonadati</taxon>
        <taxon>Bacteroidota</taxon>
        <taxon>Flavobacteriia</taxon>
        <taxon>Flavobacteriales</taxon>
        <taxon>Flavobacteriaceae</taxon>
        <taxon>Flagellimonas</taxon>
    </lineage>
</organism>
<dbReference type="Proteomes" id="UP001217083">
    <property type="component" value="Unassembled WGS sequence"/>
</dbReference>